<dbReference type="GO" id="GO:0005634">
    <property type="term" value="C:nucleus"/>
    <property type="evidence" value="ECO:0007669"/>
    <property type="project" value="UniProtKB-UniRule"/>
</dbReference>
<dbReference type="GO" id="GO:0000978">
    <property type="term" value="F:RNA polymerase II cis-regulatory region sequence-specific DNA binding"/>
    <property type="evidence" value="ECO:0007669"/>
    <property type="project" value="TreeGrafter"/>
</dbReference>
<dbReference type="GO" id="GO:0030154">
    <property type="term" value="P:cell differentiation"/>
    <property type="evidence" value="ECO:0007669"/>
    <property type="project" value="TreeGrafter"/>
</dbReference>
<dbReference type="PANTHER" id="PTHR10270">
    <property type="entry name" value="SOX TRANSCRIPTION FACTOR"/>
    <property type="match status" value="1"/>
</dbReference>
<keyword evidence="3" id="KW-0539">Nucleus</keyword>
<proteinExistence type="predicted"/>
<evidence type="ECO:0000256" key="3">
    <source>
        <dbReference type="PROSITE-ProRule" id="PRU00267"/>
    </source>
</evidence>
<dbReference type="Proteomes" id="UP000789739">
    <property type="component" value="Unassembled WGS sequence"/>
</dbReference>
<dbReference type="AlphaFoldDB" id="A0A9N9H3Z3"/>
<dbReference type="InterPro" id="IPR009071">
    <property type="entry name" value="HMG_box_dom"/>
</dbReference>
<dbReference type="PANTHER" id="PTHR10270:SF161">
    <property type="entry name" value="SEX-DETERMINING REGION Y PROTEIN"/>
    <property type="match status" value="1"/>
</dbReference>
<feature type="DNA-binding region" description="HMG box" evidence="3">
    <location>
        <begin position="61"/>
        <end position="131"/>
    </location>
</feature>
<evidence type="ECO:0000313" key="6">
    <source>
        <dbReference type="Proteomes" id="UP000789739"/>
    </source>
</evidence>
<keyword evidence="6" id="KW-1185">Reference proteome</keyword>
<feature type="non-terminal residue" evidence="5">
    <location>
        <position position="1"/>
    </location>
</feature>
<evidence type="ECO:0000256" key="2">
    <source>
        <dbReference type="ARBA" id="ARBA00023163"/>
    </source>
</evidence>
<dbReference type="SUPFAM" id="SSF47095">
    <property type="entry name" value="HMG-box"/>
    <property type="match status" value="1"/>
</dbReference>
<dbReference type="OrthoDB" id="6247875at2759"/>
<feature type="domain" description="HMG box" evidence="4">
    <location>
        <begin position="61"/>
        <end position="131"/>
    </location>
</feature>
<dbReference type="SMART" id="SM00398">
    <property type="entry name" value="HMG"/>
    <property type="match status" value="1"/>
</dbReference>
<reference evidence="5" key="1">
    <citation type="submission" date="2021-06" db="EMBL/GenBank/DDBJ databases">
        <authorList>
            <person name="Kallberg Y."/>
            <person name="Tangrot J."/>
            <person name="Rosling A."/>
        </authorList>
    </citation>
    <scope>NUCLEOTIDE SEQUENCE</scope>
    <source>
        <strain evidence="5">BR232B</strain>
    </source>
</reference>
<organism evidence="5 6">
    <name type="scientific">Paraglomus brasilianum</name>
    <dbReference type="NCBI Taxonomy" id="144538"/>
    <lineage>
        <taxon>Eukaryota</taxon>
        <taxon>Fungi</taxon>
        <taxon>Fungi incertae sedis</taxon>
        <taxon>Mucoromycota</taxon>
        <taxon>Glomeromycotina</taxon>
        <taxon>Glomeromycetes</taxon>
        <taxon>Paraglomerales</taxon>
        <taxon>Paraglomeraceae</taxon>
        <taxon>Paraglomus</taxon>
    </lineage>
</organism>
<comment type="caution">
    <text evidence="5">The sequence shown here is derived from an EMBL/GenBank/DDBJ whole genome shotgun (WGS) entry which is preliminary data.</text>
</comment>
<name>A0A9N9H3Z3_9GLOM</name>
<evidence type="ECO:0000313" key="5">
    <source>
        <dbReference type="EMBL" id="CAG8656566.1"/>
    </source>
</evidence>
<dbReference type="InterPro" id="IPR036910">
    <property type="entry name" value="HMG_box_dom_sf"/>
</dbReference>
<dbReference type="Gene3D" id="1.10.30.10">
    <property type="entry name" value="High mobility group box domain"/>
    <property type="match status" value="1"/>
</dbReference>
<dbReference type="EMBL" id="CAJVPI010003276">
    <property type="protein sequence ID" value="CAG8656566.1"/>
    <property type="molecule type" value="Genomic_DNA"/>
</dbReference>
<sequence length="207" mass="24617">MATTLFNNQYRIDLPSTDTPTASMFVSLTPSEIGLLNHPPYILTISLDILLDPTYNRQSLPPRPQNAWIIFRRNFEGQLRAQHPTRLYTIRDVSKIASDQWKVQSDAVKEYFCVLSKLARERHWLAFPDYVYKPKRTKQRKRNEKFVFKNMGEAEFKNRQNNRMHTQRNIESNRSTVVINTDEHFVYENTYNDTWLEGSFQEDNDYD</sequence>
<feature type="non-terminal residue" evidence="5">
    <location>
        <position position="207"/>
    </location>
</feature>
<evidence type="ECO:0000259" key="4">
    <source>
        <dbReference type="PROSITE" id="PS50118"/>
    </source>
</evidence>
<keyword evidence="2" id="KW-0804">Transcription</keyword>
<evidence type="ECO:0000256" key="1">
    <source>
        <dbReference type="ARBA" id="ARBA00023125"/>
    </source>
</evidence>
<dbReference type="GO" id="GO:0001228">
    <property type="term" value="F:DNA-binding transcription activator activity, RNA polymerase II-specific"/>
    <property type="evidence" value="ECO:0007669"/>
    <property type="project" value="TreeGrafter"/>
</dbReference>
<accession>A0A9N9H3Z3</accession>
<dbReference type="Pfam" id="PF00505">
    <property type="entry name" value="HMG_box"/>
    <property type="match status" value="1"/>
</dbReference>
<dbReference type="InterPro" id="IPR050140">
    <property type="entry name" value="SRY-related_HMG-box_TF-like"/>
</dbReference>
<keyword evidence="1 3" id="KW-0238">DNA-binding</keyword>
<dbReference type="PROSITE" id="PS50118">
    <property type="entry name" value="HMG_BOX_2"/>
    <property type="match status" value="1"/>
</dbReference>
<protein>
    <submittedName>
        <fullName evidence="5">10725_t:CDS:1</fullName>
    </submittedName>
</protein>
<gene>
    <name evidence="5" type="ORF">PBRASI_LOCUS10551</name>
</gene>
<dbReference type="CDD" id="cd01389">
    <property type="entry name" value="HMG-box_ROX1-like"/>
    <property type="match status" value="1"/>
</dbReference>